<keyword evidence="3 6" id="KW-0472">Membrane</keyword>
<keyword evidence="6" id="KW-0812">Transmembrane</keyword>
<keyword evidence="6" id="KW-1133">Transmembrane helix</keyword>
<dbReference type="Pfam" id="PF01833">
    <property type="entry name" value="TIG"/>
    <property type="match status" value="2"/>
</dbReference>
<sequence>MKNLLLFLIFFSFIIAIDCQFEIIKGSNFTKDSITYVYDVNSNFFSKWEFTDVDLLFSCSNNTITRTCVGQVNDTMAKKFKGQILNCITTPTGNSDCNSFLWKNYYPNPIIDPEFTPPTKGGLVNMQGYYLVFGITKFTILPSTKVSIIGDLDSSSIDITNLTLDYKGGCGQRTFTWPNNFNYTFNHQKPNISSIKQTNGKIIATGSNFCNSIDSIDIIIDGIKIDKSNITSIDHEIFEISYSQLYCKSLSLYIVSGGLESNHVQIEYKPILEHVNSVSKNSGGLITITGSRLSPPPSLLTNSTIKVNIGTFDCKNISFTNQQLICNINPIPSNSKSVNLTVVLTIGSISNDNELLFSFDQPSINQILIPQGEIKLIGYCLGTNETSQIYIDNILQTNLNISVNNEQTILSFKPNKIIKSTIVVSVNGLKSNIAEILSPFFSKQYPITPSVNGQIVNYTLYNINPSNFNLTPIITLQDKTIINGIDIKNSTDYSTHTYSFSIPKGCGRNEFLISIGNDTNHSEFFYNLPIINNCSIGVNEMIECNGEFNDFINYYQSGGIKIIFSNSIIVDNVPKKPINFTNNFISFPLKPEYGSSEIIIEFCGQYSLPVKVDISPTVDNFETKPIFNTTGGSILIKGKNFINETIENSYLHCITNNQDYNCTFFNFSTISCYMNISGPDDQTYQVIFNKKQENISISFYPPMVLNSTISKSTGYLTITGNEFYKKIDNISIGNDSCSKINFINSTCLTCFIEPSKVIDKLLYVNITINGKSGGKKLLIYNQDLIFSNNNNTEKNDNENNLQISKNDKKGFIEKNGWVIAIIVFGVILVIGFILNIKFKLYSKTSRILLKNRIKKSFKKKPSKKSSNNNNSVNQSNDNILHSSIESLSSPPPPPPQSRLQPSLSPINSIDDFDLPLTFGQSV</sequence>
<reference evidence="10 11" key="1">
    <citation type="submission" date="2023-11" db="EMBL/GenBank/DDBJ databases">
        <title>Dfirmibasis_genome.</title>
        <authorList>
            <person name="Edelbroek B."/>
            <person name="Kjellin J."/>
            <person name="Jerlstrom-Hultqvist J."/>
            <person name="Soderbom F."/>
        </authorList>
    </citation>
    <scope>NUCLEOTIDE SEQUENCE [LARGE SCALE GENOMIC DNA]</scope>
    <source>
        <strain evidence="10 11">TNS-C-14</strain>
    </source>
</reference>
<feature type="region of interest" description="Disordered" evidence="5">
    <location>
        <begin position="858"/>
        <end position="922"/>
    </location>
</feature>
<dbReference type="Gene3D" id="2.60.40.10">
    <property type="entry name" value="Immunoglobulins"/>
    <property type="match status" value="1"/>
</dbReference>
<dbReference type="AlphaFoldDB" id="A0AAN7U2A0"/>
<feature type="transmembrane region" description="Helical" evidence="6">
    <location>
        <begin position="816"/>
        <end position="836"/>
    </location>
</feature>
<evidence type="ECO:0000256" key="2">
    <source>
        <dbReference type="ARBA" id="ARBA00022729"/>
    </source>
</evidence>
<evidence type="ECO:0000313" key="10">
    <source>
        <dbReference type="EMBL" id="KAK5577020.1"/>
    </source>
</evidence>
<dbReference type="PANTHER" id="PTHR31341:SF4">
    <property type="entry name" value="IPT_TIG DOMAIN-CONTAINING PROTEIN-RELATED"/>
    <property type="match status" value="1"/>
</dbReference>
<dbReference type="EMBL" id="JAVFKY010000004">
    <property type="protein sequence ID" value="KAK5577020.1"/>
    <property type="molecule type" value="Genomic_DNA"/>
</dbReference>
<keyword evidence="11" id="KW-1185">Reference proteome</keyword>
<accession>A0AAN7U2A0</accession>
<gene>
    <name evidence="10" type="ORF">RB653_001957</name>
</gene>
<dbReference type="PANTHER" id="PTHR31341">
    <property type="entry name" value="IPT/TIG DOMAIN-CONTAINING PROTEIN-RELATED-RELATED"/>
    <property type="match status" value="1"/>
</dbReference>
<feature type="domain" description="TgrO1-like immunoglobulin-like" evidence="9">
    <location>
        <begin position="448"/>
        <end position="524"/>
    </location>
</feature>
<dbReference type="SUPFAM" id="SSF81296">
    <property type="entry name" value="E set domains"/>
    <property type="match status" value="2"/>
</dbReference>
<feature type="compositionally biased region" description="Low complexity" evidence="5">
    <location>
        <begin position="897"/>
        <end position="906"/>
    </location>
</feature>
<dbReference type="Pfam" id="PF24612">
    <property type="entry name" value="Ig_TgrO1"/>
    <property type="match status" value="2"/>
</dbReference>
<evidence type="ECO:0000259" key="9">
    <source>
        <dbReference type="Pfam" id="PF24612"/>
    </source>
</evidence>
<evidence type="ECO:0000259" key="8">
    <source>
        <dbReference type="Pfam" id="PF01833"/>
    </source>
</evidence>
<dbReference type="InterPro" id="IPR052014">
    <property type="entry name" value="Dictyostelium_Tiger"/>
</dbReference>
<keyword evidence="2 7" id="KW-0732">Signal</keyword>
<feature type="domain" description="TgrO1-like immunoglobulin-like" evidence="9">
    <location>
        <begin position="113"/>
        <end position="187"/>
    </location>
</feature>
<proteinExistence type="predicted"/>
<dbReference type="InterPro" id="IPR013783">
    <property type="entry name" value="Ig-like_fold"/>
</dbReference>
<comment type="caution">
    <text evidence="10">The sequence shown here is derived from an EMBL/GenBank/DDBJ whole genome shotgun (WGS) entry which is preliminary data.</text>
</comment>
<protein>
    <recommendedName>
        <fullName evidence="12">IPT/TIG domain-containing protein</fullName>
    </recommendedName>
</protein>
<dbReference type="InterPro" id="IPR014756">
    <property type="entry name" value="Ig_E-set"/>
</dbReference>
<evidence type="ECO:0000256" key="6">
    <source>
        <dbReference type="SAM" id="Phobius"/>
    </source>
</evidence>
<evidence type="ECO:0008006" key="12">
    <source>
        <dbReference type="Google" id="ProtNLM"/>
    </source>
</evidence>
<evidence type="ECO:0000256" key="1">
    <source>
        <dbReference type="ARBA" id="ARBA00004370"/>
    </source>
</evidence>
<dbReference type="GO" id="GO:0016020">
    <property type="term" value="C:membrane"/>
    <property type="evidence" value="ECO:0007669"/>
    <property type="project" value="UniProtKB-SubCell"/>
</dbReference>
<feature type="compositionally biased region" description="Low complexity" evidence="5">
    <location>
        <begin position="864"/>
        <end position="888"/>
    </location>
</feature>
<dbReference type="Proteomes" id="UP001344447">
    <property type="component" value="Unassembled WGS sequence"/>
</dbReference>
<feature type="domain" description="IPT/TIG" evidence="8">
    <location>
        <begin position="710"/>
        <end position="772"/>
    </location>
</feature>
<dbReference type="InterPro" id="IPR057594">
    <property type="entry name" value="TgrO1-like_Ig"/>
</dbReference>
<feature type="domain" description="IPT/TIG" evidence="8">
    <location>
        <begin position="278"/>
        <end position="352"/>
    </location>
</feature>
<evidence type="ECO:0000256" key="7">
    <source>
        <dbReference type="SAM" id="SignalP"/>
    </source>
</evidence>
<dbReference type="InterPro" id="IPR002909">
    <property type="entry name" value="IPT_dom"/>
</dbReference>
<keyword evidence="4" id="KW-0325">Glycoprotein</keyword>
<feature type="chain" id="PRO_5042872943" description="IPT/TIG domain-containing protein" evidence="7">
    <location>
        <begin position="20"/>
        <end position="922"/>
    </location>
</feature>
<comment type="subcellular location">
    <subcellularLocation>
        <location evidence="1">Membrane</location>
    </subcellularLocation>
</comment>
<evidence type="ECO:0000256" key="5">
    <source>
        <dbReference type="SAM" id="MobiDB-lite"/>
    </source>
</evidence>
<feature type="signal peptide" evidence="7">
    <location>
        <begin position="1"/>
        <end position="19"/>
    </location>
</feature>
<organism evidence="10 11">
    <name type="scientific">Dictyostelium firmibasis</name>
    <dbReference type="NCBI Taxonomy" id="79012"/>
    <lineage>
        <taxon>Eukaryota</taxon>
        <taxon>Amoebozoa</taxon>
        <taxon>Evosea</taxon>
        <taxon>Eumycetozoa</taxon>
        <taxon>Dictyostelia</taxon>
        <taxon>Dictyosteliales</taxon>
        <taxon>Dictyosteliaceae</taxon>
        <taxon>Dictyostelium</taxon>
    </lineage>
</organism>
<name>A0AAN7U2A0_9MYCE</name>
<evidence type="ECO:0000256" key="4">
    <source>
        <dbReference type="ARBA" id="ARBA00023180"/>
    </source>
</evidence>
<evidence type="ECO:0000256" key="3">
    <source>
        <dbReference type="ARBA" id="ARBA00023136"/>
    </source>
</evidence>
<evidence type="ECO:0000313" key="11">
    <source>
        <dbReference type="Proteomes" id="UP001344447"/>
    </source>
</evidence>